<keyword evidence="2" id="KW-1185">Reference proteome</keyword>
<reference evidence="1 2" key="2">
    <citation type="journal article" date="2017" name="Nature">
        <title>The Apostasia genome and the evolution of orchids.</title>
        <authorList>
            <person name="Zhang G.Q."/>
            <person name="Liu K.W."/>
            <person name="Li Z."/>
            <person name="Lohaus R."/>
            <person name="Hsiao Y.Y."/>
            <person name="Niu S.C."/>
            <person name="Wang J.Y."/>
            <person name="Lin Y.C."/>
            <person name="Xu Q."/>
            <person name="Chen L.J."/>
            <person name="Yoshida K."/>
            <person name="Fujiwara S."/>
            <person name="Wang Z.W."/>
            <person name="Zhang Y.Q."/>
            <person name="Mitsuda N."/>
            <person name="Wang M."/>
            <person name="Liu G.H."/>
            <person name="Pecoraro L."/>
            <person name="Huang H.X."/>
            <person name="Xiao X.J."/>
            <person name="Lin M."/>
            <person name="Wu X.Y."/>
            <person name="Wu W.L."/>
            <person name="Chen Y.Y."/>
            <person name="Chang S.B."/>
            <person name="Sakamoto S."/>
            <person name="Ohme-Takagi M."/>
            <person name="Yagi M."/>
            <person name="Zeng S.J."/>
            <person name="Shen C.Y."/>
            <person name="Yeh C.M."/>
            <person name="Luo Y.B."/>
            <person name="Tsai W.C."/>
            <person name="Van de Peer Y."/>
            <person name="Liu Z.J."/>
        </authorList>
    </citation>
    <scope>NUCLEOTIDE SEQUENCE [LARGE SCALE GENOMIC DNA]</scope>
    <source>
        <tissue evidence="1">The whole plant</tissue>
    </source>
</reference>
<accession>A0A2I0VL70</accession>
<dbReference type="InterPro" id="IPR016024">
    <property type="entry name" value="ARM-type_fold"/>
</dbReference>
<name>A0A2I0VL70_9ASPA</name>
<dbReference type="PANTHER" id="PTHR46976:SF1">
    <property type="entry name" value="PROTEIN ARABIDILLO 1"/>
    <property type="match status" value="1"/>
</dbReference>
<organism evidence="1 2">
    <name type="scientific">Dendrobium catenatum</name>
    <dbReference type="NCBI Taxonomy" id="906689"/>
    <lineage>
        <taxon>Eukaryota</taxon>
        <taxon>Viridiplantae</taxon>
        <taxon>Streptophyta</taxon>
        <taxon>Embryophyta</taxon>
        <taxon>Tracheophyta</taxon>
        <taxon>Spermatophyta</taxon>
        <taxon>Magnoliopsida</taxon>
        <taxon>Liliopsida</taxon>
        <taxon>Asparagales</taxon>
        <taxon>Orchidaceae</taxon>
        <taxon>Epidendroideae</taxon>
        <taxon>Malaxideae</taxon>
        <taxon>Dendrobiinae</taxon>
        <taxon>Dendrobium</taxon>
    </lineage>
</organism>
<dbReference type="SUPFAM" id="SSF48371">
    <property type="entry name" value="ARM repeat"/>
    <property type="match status" value="1"/>
</dbReference>
<dbReference type="EMBL" id="KZ503432">
    <property type="protein sequence ID" value="PKU64155.1"/>
    <property type="molecule type" value="Genomic_DNA"/>
</dbReference>
<dbReference type="InterPro" id="IPR011989">
    <property type="entry name" value="ARM-like"/>
</dbReference>
<dbReference type="Gene3D" id="1.25.10.10">
    <property type="entry name" value="Leucine-rich Repeat Variant"/>
    <property type="match status" value="1"/>
</dbReference>
<evidence type="ECO:0000313" key="2">
    <source>
        <dbReference type="Proteomes" id="UP000233837"/>
    </source>
</evidence>
<proteinExistence type="predicted"/>
<dbReference type="Proteomes" id="UP000233837">
    <property type="component" value="Unassembled WGS sequence"/>
</dbReference>
<protein>
    <submittedName>
        <fullName evidence="1">Protein ARABIDILLO 1</fullName>
    </submittedName>
</protein>
<sequence>MDDFLLRQGVALLLSLVNSSQEDVQERAAVWLATFVVIDDENATLDPVSAEAIMKNGGIPLLLELDRSCREGV</sequence>
<reference evidence="1 2" key="1">
    <citation type="journal article" date="2016" name="Sci. Rep.">
        <title>The Dendrobium catenatum Lindl. genome sequence provides insights into polysaccharide synthase, floral development and adaptive evolution.</title>
        <authorList>
            <person name="Zhang G.Q."/>
            <person name="Xu Q."/>
            <person name="Bian C."/>
            <person name="Tsai W.C."/>
            <person name="Yeh C.M."/>
            <person name="Liu K.W."/>
            <person name="Yoshida K."/>
            <person name="Zhang L.S."/>
            <person name="Chang S.B."/>
            <person name="Chen F."/>
            <person name="Shi Y."/>
            <person name="Su Y.Y."/>
            <person name="Zhang Y.Q."/>
            <person name="Chen L.J."/>
            <person name="Yin Y."/>
            <person name="Lin M."/>
            <person name="Huang H."/>
            <person name="Deng H."/>
            <person name="Wang Z.W."/>
            <person name="Zhu S.L."/>
            <person name="Zhao X."/>
            <person name="Deng C."/>
            <person name="Niu S.C."/>
            <person name="Huang J."/>
            <person name="Wang M."/>
            <person name="Liu G.H."/>
            <person name="Yang H.J."/>
            <person name="Xiao X.J."/>
            <person name="Hsiao Y.Y."/>
            <person name="Wu W.L."/>
            <person name="Chen Y.Y."/>
            <person name="Mitsuda N."/>
            <person name="Ohme-Takagi M."/>
            <person name="Luo Y.B."/>
            <person name="Van de Peer Y."/>
            <person name="Liu Z.J."/>
        </authorList>
    </citation>
    <scope>NUCLEOTIDE SEQUENCE [LARGE SCALE GENOMIC DNA]</scope>
    <source>
        <tissue evidence="1">The whole plant</tissue>
    </source>
</reference>
<dbReference type="PANTHER" id="PTHR46976">
    <property type="entry name" value="PROTEIN ARABIDILLO 1"/>
    <property type="match status" value="1"/>
</dbReference>
<evidence type="ECO:0000313" key="1">
    <source>
        <dbReference type="EMBL" id="PKU64155.1"/>
    </source>
</evidence>
<dbReference type="AlphaFoldDB" id="A0A2I0VL70"/>
<gene>
    <name evidence="1" type="primary">FBX5</name>
    <name evidence="1" type="ORF">MA16_Dca025773</name>
</gene>